<proteinExistence type="predicted"/>
<dbReference type="EMBL" id="MT144384">
    <property type="protein sequence ID" value="QJA52989.1"/>
    <property type="molecule type" value="Genomic_DNA"/>
</dbReference>
<reference evidence="1" key="1">
    <citation type="submission" date="2020-03" db="EMBL/GenBank/DDBJ databases">
        <title>The deep terrestrial virosphere.</title>
        <authorList>
            <person name="Holmfeldt K."/>
            <person name="Nilsson E."/>
            <person name="Simone D."/>
            <person name="Lopez-Fernandez M."/>
            <person name="Wu X."/>
            <person name="de Brujin I."/>
            <person name="Lundin D."/>
            <person name="Andersson A."/>
            <person name="Bertilsson S."/>
            <person name="Dopson M."/>
        </authorList>
    </citation>
    <scope>NUCLEOTIDE SEQUENCE</scope>
    <source>
        <strain evidence="1">TM448A03131</strain>
    </source>
</reference>
<dbReference type="AlphaFoldDB" id="A0A6H1ZZS9"/>
<evidence type="ECO:0000313" key="1">
    <source>
        <dbReference type="EMBL" id="QJA52989.1"/>
    </source>
</evidence>
<organism evidence="1">
    <name type="scientific">viral metagenome</name>
    <dbReference type="NCBI Taxonomy" id="1070528"/>
    <lineage>
        <taxon>unclassified sequences</taxon>
        <taxon>metagenomes</taxon>
        <taxon>organismal metagenomes</taxon>
    </lineage>
</organism>
<accession>A0A6H1ZZS9</accession>
<protein>
    <submittedName>
        <fullName evidence="1">Uncharacterized protein</fullName>
    </submittedName>
</protein>
<gene>
    <name evidence="1" type="ORF">TM448A03131_0008</name>
</gene>
<name>A0A6H1ZZS9_9ZZZZ</name>
<sequence length="116" mass="13021">MDNKIKDYLSEVEHTEVKKFVANKVMFEAVRKVLMESVYLHGTLKEGKPANAMTNYTFFLASRKKSPGFTNLTNEQIGADLVAVWEGTNLVEGGFKDLEKFTDTKVSSEGKKNPGR</sequence>